<evidence type="ECO:0000313" key="1">
    <source>
        <dbReference type="EMBL" id="MCF1749904.1"/>
    </source>
</evidence>
<dbReference type="Proteomes" id="UP001201449">
    <property type="component" value="Unassembled WGS sequence"/>
</dbReference>
<evidence type="ECO:0000313" key="2">
    <source>
        <dbReference type="Proteomes" id="UP001201449"/>
    </source>
</evidence>
<dbReference type="RefSeq" id="WP_234860044.1">
    <property type="nucleotide sequence ID" value="NZ_JAKEVZ010000001.1"/>
</dbReference>
<protein>
    <recommendedName>
        <fullName evidence="3">Adhesin domain-containing protein</fullName>
    </recommendedName>
</protein>
<accession>A0ABS9BPC4</accession>
<evidence type="ECO:0008006" key="3">
    <source>
        <dbReference type="Google" id="ProtNLM"/>
    </source>
</evidence>
<reference evidence="1 2" key="1">
    <citation type="submission" date="2022-01" db="EMBL/GenBank/DDBJ databases">
        <title>Mariniradius saccharolyticus sp. nov., isolated from sediment of a river.</title>
        <authorList>
            <person name="Liu H."/>
        </authorList>
    </citation>
    <scope>NUCLEOTIDE SEQUENCE [LARGE SCALE GENOMIC DNA]</scope>
    <source>
        <strain evidence="1 2">RY-2</strain>
    </source>
</reference>
<comment type="caution">
    <text evidence="1">The sequence shown here is derived from an EMBL/GenBank/DDBJ whole genome shotgun (WGS) entry which is preliminary data.</text>
</comment>
<sequence length="295" mass="33215">MLKRICLLIGLVSGVLSHSTAQIIKDFKVDEKNGFNLVRLDFNVYKGITDVQRRMMDQPVHIHSELSKVNILPSFSWEIKDNILDTHITHRNVESENLGKSLSHKLFSSSNDDFDHRWQVNLNSHFLYNLNFYFGIGAATFDLSHLPVSNCIIKSTSADINLDYLKNFPNSVRMDTMKVSINMGNVNAANLNLTNAKEMIFESNYGTINLSFSGKMSEGCNVQATVGAGKVEVLLPDESQPYIVKIKSTAMCRTYVPKNLKEIGEKTYVSRSYQQNSKNLMTFNIDVSVGSVTLK</sequence>
<organism evidence="1 2">
    <name type="scientific">Mariniradius sediminis</name>
    <dbReference type="NCBI Taxonomy" id="2909237"/>
    <lineage>
        <taxon>Bacteria</taxon>
        <taxon>Pseudomonadati</taxon>
        <taxon>Bacteroidota</taxon>
        <taxon>Cytophagia</taxon>
        <taxon>Cytophagales</taxon>
        <taxon>Cyclobacteriaceae</taxon>
        <taxon>Mariniradius</taxon>
    </lineage>
</organism>
<gene>
    <name evidence="1" type="ORF">L0U89_02375</name>
</gene>
<proteinExistence type="predicted"/>
<keyword evidence="2" id="KW-1185">Reference proteome</keyword>
<name>A0ABS9BPC4_9BACT</name>
<dbReference type="EMBL" id="JAKEVZ010000001">
    <property type="protein sequence ID" value="MCF1749904.1"/>
    <property type="molecule type" value="Genomic_DNA"/>
</dbReference>